<gene>
    <name evidence="5" type="primary">rpmC</name>
    <name evidence="6" type="ORF">A2930_02350</name>
</gene>
<dbReference type="InterPro" id="IPR001854">
    <property type="entry name" value="Ribosomal_uL29"/>
</dbReference>
<dbReference type="Gene3D" id="1.10.287.310">
    <property type="match status" value="1"/>
</dbReference>
<evidence type="ECO:0000313" key="7">
    <source>
        <dbReference type="Proteomes" id="UP000178114"/>
    </source>
</evidence>
<name>A0A1F5X067_9BACT</name>
<comment type="similarity">
    <text evidence="1 5">Belongs to the universal ribosomal protein uL29 family.</text>
</comment>
<organism evidence="6 7">
    <name type="scientific">Candidatus Giovannonibacteria bacterium RIFCSPLOWO2_01_FULL_45_34</name>
    <dbReference type="NCBI Taxonomy" id="1798351"/>
    <lineage>
        <taxon>Bacteria</taxon>
        <taxon>Candidatus Giovannoniibacteriota</taxon>
    </lineage>
</organism>
<evidence type="ECO:0000256" key="1">
    <source>
        <dbReference type="ARBA" id="ARBA00009254"/>
    </source>
</evidence>
<evidence type="ECO:0000313" key="6">
    <source>
        <dbReference type="EMBL" id="OGF81280.1"/>
    </source>
</evidence>
<dbReference type="GO" id="GO:1990904">
    <property type="term" value="C:ribonucleoprotein complex"/>
    <property type="evidence" value="ECO:0007669"/>
    <property type="project" value="UniProtKB-KW"/>
</dbReference>
<dbReference type="HAMAP" id="MF_00374">
    <property type="entry name" value="Ribosomal_uL29"/>
    <property type="match status" value="1"/>
</dbReference>
<evidence type="ECO:0000256" key="4">
    <source>
        <dbReference type="ARBA" id="ARBA00035204"/>
    </source>
</evidence>
<protein>
    <recommendedName>
        <fullName evidence="4 5">Large ribosomal subunit protein uL29</fullName>
    </recommendedName>
</protein>
<keyword evidence="3 5" id="KW-0687">Ribonucleoprotein</keyword>
<accession>A0A1F5X067</accession>
<comment type="caution">
    <text evidence="6">The sequence shown here is derived from an EMBL/GenBank/DDBJ whole genome shotgun (WGS) entry which is preliminary data.</text>
</comment>
<dbReference type="EMBL" id="MFID01000014">
    <property type="protein sequence ID" value="OGF81280.1"/>
    <property type="molecule type" value="Genomic_DNA"/>
</dbReference>
<evidence type="ECO:0000256" key="2">
    <source>
        <dbReference type="ARBA" id="ARBA00022980"/>
    </source>
</evidence>
<evidence type="ECO:0000256" key="5">
    <source>
        <dbReference type="HAMAP-Rule" id="MF_00374"/>
    </source>
</evidence>
<sequence>MAKIKIKSKDIMLRNKEENTADLKTARERMLELRMKQGESKNKNVKETRELRKNIARILTALNGKT</sequence>
<dbReference type="SUPFAM" id="SSF46561">
    <property type="entry name" value="Ribosomal protein L29 (L29p)"/>
    <property type="match status" value="1"/>
</dbReference>
<dbReference type="GO" id="GO:0003735">
    <property type="term" value="F:structural constituent of ribosome"/>
    <property type="evidence" value="ECO:0007669"/>
    <property type="project" value="InterPro"/>
</dbReference>
<dbReference type="InterPro" id="IPR036049">
    <property type="entry name" value="Ribosomal_uL29_sf"/>
</dbReference>
<evidence type="ECO:0000256" key="3">
    <source>
        <dbReference type="ARBA" id="ARBA00023274"/>
    </source>
</evidence>
<dbReference type="Pfam" id="PF00831">
    <property type="entry name" value="Ribosomal_L29"/>
    <property type="match status" value="1"/>
</dbReference>
<dbReference type="STRING" id="1798351.A2930_02350"/>
<dbReference type="AlphaFoldDB" id="A0A1F5X067"/>
<keyword evidence="2 5" id="KW-0689">Ribosomal protein</keyword>
<proteinExistence type="inferred from homology"/>
<reference evidence="6 7" key="1">
    <citation type="journal article" date="2016" name="Nat. Commun.">
        <title>Thousands of microbial genomes shed light on interconnected biogeochemical processes in an aquifer system.</title>
        <authorList>
            <person name="Anantharaman K."/>
            <person name="Brown C.T."/>
            <person name="Hug L.A."/>
            <person name="Sharon I."/>
            <person name="Castelle C.J."/>
            <person name="Probst A.J."/>
            <person name="Thomas B.C."/>
            <person name="Singh A."/>
            <person name="Wilkins M.J."/>
            <person name="Karaoz U."/>
            <person name="Brodie E.L."/>
            <person name="Williams K.H."/>
            <person name="Hubbard S.S."/>
            <person name="Banfield J.F."/>
        </authorList>
    </citation>
    <scope>NUCLEOTIDE SEQUENCE [LARGE SCALE GENOMIC DNA]</scope>
</reference>
<dbReference type="GO" id="GO:0006412">
    <property type="term" value="P:translation"/>
    <property type="evidence" value="ECO:0007669"/>
    <property type="project" value="UniProtKB-UniRule"/>
</dbReference>
<dbReference type="GO" id="GO:0005840">
    <property type="term" value="C:ribosome"/>
    <property type="evidence" value="ECO:0007669"/>
    <property type="project" value="UniProtKB-KW"/>
</dbReference>
<dbReference type="Proteomes" id="UP000178114">
    <property type="component" value="Unassembled WGS sequence"/>
</dbReference>
<dbReference type="NCBIfam" id="TIGR00012">
    <property type="entry name" value="L29"/>
    <property type="match status" value="1"/>
</dbReference>